<evidence type="ECO:0000256" key="3">
    <source>
        <dbReference type="ARBA" id="ARBA00022516"/>
    </source>
</evidence>
<dbReference type="Pfam" id="PF01643">
    <property type="entry name" value="Acyl-ACP_TE"/>
    <property type="match status" value="1"/>
</dbReference>
<dbReference type="InterPro" id="IPR045023">
    <property type="entry name" value="FATA/B"/>
</dbReference>
<dbReference type="GO" id="GO:0000036">
    <property type="term" value="F:acyl carrier activity"/>
    <property type="evidence" value="ECO:0007669"/>
    <property type="project" value="TreeGrafter"/>
</dbReference>
<dbReference type="Gene3D" id="3.10.129.10">
    <property type="entry name" value="Hotdog Thioesterase"/>
    <property type="match status" value="1"/>
</dbReference>
<keyword evidence="10 11" id="KW-0275">Fatty acid biosynthesis</keyword>
<reference evidence="14" key="2">
    <citation type="journal article" date="2023" name="Plants (Basel)">
        <title>Annotation of the Turnera subulata (Passifloraceae) Draft Genome Reveals the S-Locus Evolved after the Divergence of Turneroideae from Passifloroideae in a Stepwise Manner.</title>
        <authorList>
            <person name="Henning P.M."/>
            <person name="Roalson E.H."/>
            <person name="Mir W."/>
            <person name="McCubbin A.G."/>
            <person name="Shore J.S."/>
        </authorList>
    </citation>
    <scope>NUCLEOTIDE SEQUENCE</scope>
    <source>
        <strain evidence="14">F60SS</strain>
    </source>
</reference>
<dbReference type="SUPFAM" id="SSF54637">
    <property type="entry name" value="Thioesterase/thiol ester dehydrase-isomerase"/>
    <property type="match status" value="2"/>
</dbReference>
<dbReference type="InterPro" id="IPR029069">
    <property type="entry name" value="HotDog_dom_sf"/>
</dbReference>
<dbReference type="PANTHER" id="PTHR31727:SF11">
    <property type="entry name" value="ACYL-[ACYL-CARRIER-PROTEIN] HYDROLASE"/>
    <property type="match status" value="1"/>
</dbReference>
<dbReference type="Pfam" id="PF20791">
    <property type="entry name" value="Acyl-ACP_TE_C"/>
    <property type="match status" value="1"/>
</dbReference>
<evidence type="ECO:0000256" key="2">
    <source>
        <dbReference type="ARBA" id="ARBA00006500"/>
    </source>
</evidence>
<comment type="subcellular location">
    <subcellularLocation>
        <location evidence="1 11">Plastid</location>
        <location evidence="1 11">Chloroplast</location>
    </subcellularLocation>
</comment>
<dbReference type="AlphaFoldDB" id="A0A9Q0FPY1"/>
<proteinExistence type="inferred from homology"/>
<keyword evidence="8" id="KW-0809">Transit peptide</keyword>
<evidence type="ECO:0000256" key="9">
    <source>
        <dbReference type="ARBA" id="ARBA00023098"/>
    </source>
</evidence>
<evidence type="ECO:0000256" key="10">
    <source>
        <dbReference type="ARBA" id="ARBA00023160"/>
    </source>
</evidence>
<name>A0A9Q0FPY1_9ROSI</name>
<keyword evidence="9 11" id="KW-0443">Lipid metabolism</keyword>
<protein>
    <recommendedName>
        <fullName evidence="11">Acyl-[acyl-carrier-protein] hydrolase</fullName>
        <ecNumber evidence="11">3.1.2.-</ecNumber>
    </recommendedName>
</protein>
<evidence type="ECO:0000256" key="8">
    <source>
        <dbReference type="ARBA" id="ARBA00022946"/>
    </source>
</evidence>
<keyword evidence="3 11" id="KW-0444">Lipid biosynthesis</keyword>
<evidence type="ECO:0000256" key="6">
    <source>
        <dbReference type="ARBA" id="ARBA00022801"/>
    </source>
</evidence>
<sequence length="324" mass="37143">MSPTSTNWKRCRQGNIMLESSNWIQNKFDEEDVDPFGGRLLQDGVVYSQNISIRSFELDSSGKISVGALVHHLQDSALNHVRNLGLLAQDFGSTPEMSKNDLIWVVNTLQIEVDRYPSWGDSVQLNTWMYASGRTGMGRNWIFQDVKTGEILIRANCVYVMMNKKTRKLSKFRKEVRDEYGLSFKDGGDAIIPRDTKNKLLFDPNTADYVTTNFKASRSSLVLMPGWTDMDLNQHVSHVKYIDWIFESIPHSFKACHELYAISLGYEKECHINSVLQSMSKMAKNCSDNSTDDDNDVVEFEHLLLLEDGSRIMRARTMWKPKYA</sequence>
<evidence type="ECO:0000259" key="12">
    <source>
        <dbReference type="Pfam" id="PF01643"/>
    </source>
</evidence>
<dbReference type="Proteomes" id="UP001141552">
    <property type="component" value="Unassembled WGS sequence"/>
</dbReference>
<comment type="function">
    <text evidence="11">Plays an essential role in chain termination during de novo fatty acid synthesis.</text>
</comment>
<keyword evidence="5 11" id="KW-0934">Plastid</keyword>
<dbReference type="GO" id="GO:0009507">
    <property type="term" value="C:chloroplast"/>
    <property type="evidence" value="ECO:0007669"/>
    <property type="project" value="UniProtKB-SubCell"/>
</dbReference>
<dbReference type="InterPro" id="IPR002864">
    <property type="entry name" value="Acyl-ACP_thioesterase_NHD"/>
</dbReference>
<comment type="similarity">
    <text evidence="2 11">Belongs to the acyl-ACP thioesterase family.</text>
</comment>
<evidence type="ECO:0000256" key="11">
    <source>
        <dbReference type="RuleBase" id="RU363096"/>
    </source>
</evidence>
<dbReference type="EMBL" id="JAKUCV010004427">
    <property type="protein sequence ID" value="KAJ4835418.1"/>
    <property type="molecule type" value="Genomic_DNA"/>
</dbReference>
<feature type="domain" description="Acyl-ACP thioesterase-like C-terminal" evidence="13">
    <location>
        <begin position="223"/>
        <end position="320"/>
    </location>
</feature>
<keyword evidence="4 11" id="KW-0150">Chloroplast</keyword>
<dbReference type="GO" id="GO:0016297">
    <property type="term" value="F:fatty acyl-[ACP] hydrolase activity"/>
    <property type="evidence" value="ECO:0007669"/>
    <property type="project" value="InterPro"/>
</dbReference>
<evidence type="ECO:0000256" key="1">
    <source>
        <dbReference type="ARBA" id="ARBA00004229"/>
    </source>
</evidence>
<dbReference type="OrthoDB" id="840450at2759"/>
<reference evidence="14" key="1">
    <citation type="submission" date="2022-02" db="EMBL/GenBank/DDBJ databases">
        <authorList>
            <person name="Henning P.M."/>
            <person name="McCubbin A.G."/>
            <person name="Shore J.S."/>
        </authorList>
    </citation>
    <scope>NUCLEOTIDE SEQUENCE</scope>
    <source>
        <strain evidence="14">F60SS</strain>
        <tissue evidence="14">Leaves</tissue>
    </source>
</reference>
<dbReference type="EC" id="3.1.2.-" evidence="11"/>
<evidence type="ECO:0000313" key="15">
    <source>
        <dbReference type="Proteomes" id="UP001141552"/>
    </source>
</evidence>
<evidence type="ECO:0000256" key="5">
    <source>
        <dbReference type="ARBA" id="ARBA00022640"/>
    </source>
</evidence>
<organism evidence="14 15">
    <name type="scientific">Turnera subulata</name>
    <dbReference type="NCBI Taxonomy" id="218843"/>
    <lineage>
        <taxon>Eukaryota</taxon>
        <taxon>Viridiplantae</taxon>
        <taxon>Streptophyta</taxon>
        <taxon>Embryophyta</taxon>
        <taxon>Tracheophyta</taxon>
        <taxon>Spermatophyta</taxon>
        <taxon>Magnoliopsida</taxon>
        <taxon>eudicotyledons</taxon>
        <taxon>Gunneridae</taxon>
        <taxon>Pentapetalae</taxon>
        <taxon>rosids</taxon>
        <taxon>fabids</taxon>
        <taxon>Malpighiales</taxon>
        <taxon>Passifloraceae</taxon>
        <taxon>Turnera</taxon>
    </lineage>
</organism>
<comment type="caution">
    <text evidence="14">The sequence shown here is derived from an EMBL/GenBank/DDBJ whole genome shotgun (WGS) entry which is preliminary data.</text>
</comment>
<evidence type="ECO:0000256" key="4">
    <source>
        <dbReference type="ARBA" id="ARBA00022528"/>
    </source>
</evidence>
<evidence type="ECO:0000259" key="13">
    <source>
        <dbReference type="Pfam" id="PF20791"/>
    </source>
</evidence>
<dbReference type="PANTHER" id="PTHR31727">
    <property type="entry name" value="OLEOYL-ACYL CARRIER PROTEIN THIOESTERASE 1, CHLOROPLASTIC"/>
    <property type="match status" value="1"/>
</dbReference>
<evidence type="ECO:0000313" key="14">
    <source>
        <dbReference type="EMBL" id="KAJ4835418.1"/>
    </source>
</evidence>
<accession>A0A9Q0FPY1</accession>
<keyword evidence="7 11" id="KW-0276">Fatty acid metabolism</keyword>
<evidence type="ECO:0000256" key="7">
    <source>
        <dbReference type="ARBA" id="ARBA00022832"/>
    </source>
</evidence>
<gene>
    <name evidence="14" type="ORF">Tsubulata_025726</name>
</gene>
<keyword evidence="15" id="KW-1185">Reference proteome</keyword>
<keyword evidence="6 11" id="KW-0378">Hydrolase</keyword>
<feature type="domain" description="Acyl-ACP thioesterase N-terminal hotdog" evidence="12">
    <location>
        <begin position="44"/>
        <end position="180"/>
    </location>
</feature>
<dbReference type="CDD" id="cd00586">
    <property type="entry name" value="4HBT"/>
    <property type="match status" value="1"/>
</dbReference>
<dbReference type="InterPro" id="IPR049427">
    <property type="entry name" value="Acyl-ACP_TE_C"/>
</dbReference>